<dbReference type="InterPro" id="IPR042047">
    <property type="entry name" value="SleB_dom1"/>
</dbReference>
<evidence type="ECO:0000256" key="3">
    <source>
        <dbReference type="ARBA" id="ARBA00022544"/>
    </source>
</evidence>
<evidence type="ECO:0000259" key="11">
    <source>
        <dbReference type="Pfam" id="PF07486"/>
    </source>
</evidence>
<dbReference type="GO" id="GO:0009847">
    <property type="term" value="P:spore germination"/>
    <property type="evidence" value="ECO:0007669"/>
    <property type="project" value="UniProtKB-UniRule"/>
</dbReference>
<keyword evidence="13" id="KW-1185">Reference proteome</keyword>
<dbReference type="Gene3D" id="1.10.101.10">
    <property type="entry name" value="PGBD-like superfamily/PGBD"/>
    <property type="match status" value="1"/>
</dbReference>
<dbReference type="Gene3D" id="1.10.10.2520">
    <property type="entry name" value="Cell wall hydrolase SleB, domain 1"/>
    <property type="match status" value="1"/>
</dbReference>
<dbReference type="GO" id="GO:0071555">
    <property type="term" value="P:cell wall organization"/>
    <property type="evidence" value="ECO:0007669"/>
    <property type="project" value="UniProtKB-KW"/>
</dbReference>
<keyword evidence="4 9" id="KW-0732">Signal</keyword>
<evidence type="ECO:0000256" key="8">
    <source>
        <dbReference type="NCBIfam" id="TIGR02869"/>
    </source>
</evidence>
<evidence type="ECO:0000256" key="7">
    <source>
        <dbReference type="ARBA" id="ARBA00023316"/>
    </source>
</evidence>
<dbReference type="RefSeq" id="WP_418304070.1">
    <property type="nucleotide sequence ID" value="NZ_CP019699.1"/>
</dbReference>
<evidence type="ECO:0000256" key="4">
    <source>
        <dbReference type="ARBA" id="ARBA00022729"/>
    </source>
</evidence>
<keyword evidence="6" id="KW-0749">Sporulation</keyword>
<dbReference type="InterPro" id="IPR036366">
    <property type="entry name" value="PGBDSf"/>
</dbReference>
<keyword evidence="7" id="KW-0961">Cell wall biogenesis/degradation</keyword>
<name>A0A1U9K4Z9_9BACL</name>
<feature type="domain" description="Cell wall hydrolase SleB" evidence="11">
    <location>
        <begin position="121"/>
        <end position="219"/>
    </location>
</feature>
<dbReference type="Pfam" id="PF01471">
    <property type="entry name" value="PG_binding_1"/>
    <property type="match status" value="1"/>
</dbReference>
<dbReference type="InterPro" id="IPR011105">
    <property type="entry name" value="Cell_wall_hydrolase_SleB"/>
</dbReference>
<organism evidence="12 13">
    <name type="scientific">Novibacillus thermophilus</name>
    <dbReference type="NCBI Taxonomy" id="1471761"/>
    <lineage>
        <taxon>Bacteria</taxon>
        <taxon>Bacillati</taxon>
        <taxon>Bacillota</taxon>
        <taxon>Bacilli</taxon>
        <taxon>Bacillales</taxon>
        <taxon>Thermoactinomycetaceae</taxon>
        <taxon>Novibacillus</taxon>
    </lineage>
</organism>
<protein>
    <recommendedName>
        <fullName evidence="2 8">Spore cortex-lytic enzyme</fullName>
    </recommendedName>
</protein>
<reference evidence="12 13" key="1">
    <citation type="journal article" date="2015" name="Int. J. Syst. Evol. Microbiol.">
        <title>Novibacillus thermophilus gen. nov., sp. nov., a Gram-staining-negative and moderately thermophilic member of the family Thermoactinomycetaceae.</title>
        <authorList>
            <person name="Yang G."/>
            <person name="Chen J."/>
            <person name="Zhou S."/>
        </authorList>
    </citation>
    <scope>NUCLEOTIDE SEQUENCE [LARGE SCALE GENOMIC DNA]</scope>
    <source>
        <strain evidence="12 13">SG-1</strain>
    </source>
</reference>
<comment type="similarity">
    <text evidence="1">Belongs to the SleB family.</text>
</comment>
<dbReference type="Gene3D" id="6.20.240.60">
    <property type="match status" value="1"/>
</dbReference>
<dbReference type="EMBL" id="CP019699">
    <property type="protein sequence ID" value="AQS55129.1"/>
    <property type="molecule type" value="Genomic_DNA"/>
</dbReference>
<accession>A0A1U9K4Z9</accession>
<feature type="chain" id="PRO_5039428242" description="Spore cortex-lytic enzyme" evidence="9">
    <location>
        <begin position="23"/>
        <end position="220"/>
    </location>
</feature>
<feature type="domain" description="Peptidoglycan binding-like" evidence="10">
    <location>
        <begin position="44"/>
        <end position="98"/>
    </location>
</feature>
<gene>
    <name evidence="12" type="ORF">B0W44_04430</name>
</gene>
<sequence>MIWKKCGRICLAFIVLASVLLAPVMTDDADAHAPRKLSYGSENGDVWDLQYRLRLLGYYKLKLDGQFGIHTSQAVKRFQRDYGLKVDGIVGPATWRTLKKVSLSLNEVEWVARAVHGEARGESYAGKVAVAAVIMNRIASDQFPNTAKGVIFEPGAFTAVDDGQIWLTPDDEARLAVRDAVRGWDPTHGSLYYFNPETATSPWIWGRPQTVQIGKHIFAH</sequence>
<dbReference type="NCBIfam" id="TIGR02869">
    <property type="entry name" value="spore_SleB"/>
    <property type="match status" value="1"/>
</dbReference>
<keyword evidence="3" id="KW-0309">Germination</keyword>
<dbReference type="InterPro" id="IPR014224">
    <property type="entry name" value="Spore_cortex_SleB"/>
</dbReference>
<proteinExistence type="inferred from homology"/>
<evidence type="ECO:0000313" key="12">
    <source>
        <dbReference type="EMBL" id="AQS55129.1"/>
    </source>
</evidence>
<evidence type="ECO:0000313" key="13">
    <source>
        <dbReference type="Proteomes" id="UP000188603"/>
    </source>
</evidence>
<evidence type="ECO:0000259" key="10">
    <source>
        <dbReference type="Pfam" id="PF01471"/>
    </source>
</evidence>
<dbReference type="GO" id="GO:0030435">
    <property type="term" value="P:sporulation resulting in formation of a cellular spore"/>
    <property type="evidence" value="ECO:0007669"/>
    <property type="project" value="UniProtKB-KW"/>
</dbReference>
<dbReference type="STRING" id="1471761.B0W44_04430"/>
<evidence type="ECO:0000256" key="6">
    <source>
        <dbReference type="ARBA" id="ARBA00022969"/>
    </source>
</evidence>
<dbReference type="GO" id="GO:0016787">
    <property type="term" value="F:hydrolase activity"/>
    <property type="evidence" value="ECO:0007669"/>
    <property type="project" value="UniProtKB-KW"/>
</dbReference>
<evidence type="ECO:0000256" key="9">
    <source>
        <dbReference type="SAM" id="SignalP"/>
    </source>
</evidence>
<evidence type="ECO:0000256" key="5">
    <source>
        <dbReference type="ARBA" id="ARBA00022801"/>
    </source>
</evidence>
<dbReference type="InterPro" id="IPR036365">
    <property type="entry name" value="PGBD-like_sf"/>
</dbReference>
<evidence type="ECO:0000256" key="2">
    <source>
        <dbReference type="ARBA" id="ARBA00018364"/>
    </source>
</evidence>
<dbReference type="AlphaFoldDB" id="A0A1U9K4Z9"/>
<dbReference type="KEGG" id="ntr:B0W44_04430"/>
<evidence type="ECO:0000256" key="1">
    <source>
        <dbReference type="ARBA" id="ARBA00007010"/>
    </source>
</evidence>
<dbReference type="InterPro" id="IPR002477">
    <property type="entry name" value="Peptidoglycan-bd-like"/>
</dbReference>
<keyword evidence="5" id="KW-0378">Hydrolase</keyword>
<dbReference type="SUPFAM" id="SSF47090">
    <property type="entry name" value="PGBD-like"/>
    <property type="match status" value="1"/>
</dbReference>
<feature type="signal peptide" evidence="9">
    <location>
        <begin position="1"/>
        <end position="22"/>
    </location>
</feature>
<dbReference type="Pfam" id="PF07486">
    <property type="entry name" value="Hydrolase_2"/>
    <property type="match status" value="1"/>
</dbReference>
<dbReference type="Proteomes" id="UP000188603">
    <property type="component" value="Chromosome"/>
</dbReference>